<evidence type="ECO:0000256" key="3">
    <source>
        <dbReference type="ARBA" id="ARBA00022598"/>
    </source>
</evidence>
<protein>
    <submittedName>
        <fullName evidence="6">Acetyl-CoA synthetase-like protein</fullName>
    </submittedName>
</protein>
<evidence type="ECO:0000259" key="4">
    <source>
        <dbReference type="Pfam" id="PF00550"/>
    </source>
</evidence>
<keyword evidence="2" id="KW-0597">Phosphoprotein</keyword>
<dbReference type="InterPro" id="IPR009081">
    <property type="entry name" value="PP-bd_ACP"/>
</dbReference>
<dbReference type="GO" id="GO:0016874">
    <property type="term" value="F:ligase activity"/>
    <property type="evidence" value="ECO:0007669"/>
    <property type="project" value="UniProtKB-KW"/>
</dbReference>
<reference evidence="6" key="1">
    <citation type="submission" date="2022-12" db="EMBL/GenBank/DDBJ databases">
        <authorList>
            <person name="Petersen C."/>
        </authorList>
    </citation>
    <scope>NUCLEOTIDE SEQUENCE</scope>
    <source>
        <strain evidence="6">IBT 29677</strain>
    </source>
</reference>
<evidence type="ECO:0000256" key="1">
    <source>
        <dbReference type="ARBA" id="ARBA00022450"/>
    </source>
</evidence>
<dbReference type="AlphaFoldDB" id="A0A9W9SJ63"/>
<dbReference type="Gene3D" id="1.10.1200.10">
    <property type="entry name" value="ACP-like"/>
    <property type="match status" value="1"/>
</dbReference>
<dbReference type="RefSeq" id="XP_056482716.1">
    <property type="nucleotide sequence ID" value="XM_056636686.1"/>
</dbReference>
<dbReference type="GO" id="GO:0005737">
    <property type="term" value="C:cytoplasm"/>
    <property type="evidence" value="ECO:0007669"/>
    <property type="project" value="TreeGrafter"/>
</dbReference>
<comment type="caution">
    <text evidence="6">The sequence shown here is derived from an EMBL/GenBank/DDBJ whole genome shotgun (WGS) entry which is preliminary data.</text>
</comment>
<feature type="domain" description="Thioesterase" evidence="5">
    <location>
        <begin position="344"/>
        <end position="593"/>
    </location>
</feature>
<feature type="domain" description="Carrier" evidence="4">
    <location>
        <begin position="251"/>
        <end position="317"/>
    </location>
</feature>
<dbReference type="InterPro" id="IPR042099">
    <property type="entry name" value="ANL_N_sf"/>
</dbReference>
<dbReference type="Proteomes" id="UP001147747">
    <property type="component" value="Unassembled WGS sequence"/>
</dbReference>
<dbReference type="InterPro" id="IPR045851">
    <property type="entry name" value="AMP-bd_C_sf"/>
</dbReference>
<proteinExistence type="predicted"/>
<keyword evidence="1" id="KW-0596">Phosphopantetheine</keyword>
<keyword evidence="7" id="KW-1185">Reference proteome</keyword>
<gene>
    <name evidence="6" type="ORF">N7509_012049</name>
</gene>
<evidence type="ECO:0000313" key="6">
    <source>
        <dbReference type="EMBL" id="KAJ5378930.1"/>
    </source>
</evidence>
<evidence type="ECO:0000259" key="5">
    <source>
        <dbReference type="Pfam" id="PF00975"/>
    </source>
</evidence>
<dbReference type="SUPFAM" id="SSF53474">
    <property type="entry name" value="alpha/beta-Hydrolases"/>
    <property type="match status" value="1"/>
</dbReference>
<dbReference type="OrthoDB" id="10253869at2759"/>
<dbReference type="PANTHER" id="PTHR45527:SF1">
    <property type="entry name" value="FATTY ACID SYNTHASE"/>
    <property type="match status" value="1"/>
</dbReference>
<dbReference type="SUPFAM" id="SSF56801">
    <property type="entry name" value="Acetyl-CoA synthetase-like"/>
    <property type="match status" value="1"/>
</dbReference>
<dbReference type="GeneID" id="81375666"/>
<dbReference type="GO" id="GO:0031177">
    <property type="term" value="F:phosphopantetheine binding"/>
    <property type="evidence" value="ECO:0007669"/>
    <property type="project" value="TreeGrafter"/>
</dbReference>
<reference evidence="6" key="2">
    <citation type="journal article" date="2023" name="IMA Fungus">
        <title>Comparative genomic study of the Penicillium genus elucidates a diverse pangenome and 15 lateral gene transfer events.</title>
        <authorList>
            <person name="Petersen C."/>
            <person name="Sorensen T."/>
            <person name="Nielsen M.R."/>
            <person name="Sondergaard T.E."/>
            <person name="Sorensen J.L."/>
            <person name="Fitzpatrick D.A."/>
            <person name="Frisvad J.C."/>
            <person name="Nielsen K.L."/>
        </authorList>
    </citation>
    <scope>NUCLEOTIDE SEQUENCE</scope>
    <source>
        <strain evidence="6">IBT 29677</strain>
    </source>
</reference>
<dbReference type="Gene3D" id="3.40.50.1820">
    <property type="entry name" value="alpha/beta hydrolase"/>
    <property type="match status" value="1"/>
</dbReference>
<organism evidence="6 7">
    <name type="scientific">Penicillium cosmopolitanum</name>
    <dbReference type="NCBI Taxonomy" id="1131564"/>
    <lineage>
        <taxon>Eukaryota</taxon>
        <taxon>Fungi</taxon>
        <taxon>Dikarya</taxon>
        <taxon>Ascomycota</taxon>
        <taxon>Pezizomycotina</taxon>
        <taxon>Eurotiomycetes</taxon>
        <taxon>Eurotiomycetidae</taxon>
        <taxon>Eurotiales</taxon>
        <taxon>Aspergillaceae</taxon>
        <taxon>Penicillium</taxon>
    </lineage>
</organism>
<dbReference type="InterPro" id="IPR001031">
    <property type="entry name" value="Thioesterase"/>
</dbReference>
<evidence type="ECO:0000313" key="7">
    <source>
        <dbReference type="Proteomes" id="UP001147747"/>
    </source>
</evidence>
<dbReference type="Gene3D" id="3.40.50.12780">
    <property type="entry name" value="N-terminal domain of ligase-like"/>
    <property type="match status" value="1"/>
</dbReference>
<name>A0A9W9SJ63_9EURO</name>
<sequence>MTETCAGAIFNTACPRYDVEKRLLFPSLGLCMPGISMRITGGCEGKENHALPPGVVGDLEVSGAVVFKGYFNNPCDTEQSFTSDGWFKTGDRALINHDGCLILQGRTKNLLVVNGVKYDPFELESAIDEAPILGVTPSWTCCFSYFKLGGHTEEVVAIYVPTYNPDDINARAQTADAIGKITLSLTGCRPQILPLPQSLLKKTSLGKLSRSAMKEAFERGEYHVYEEENANKLAIYRISAREEPRDELESELLTIFIDSMNVAPSEFDVQTSILDLGISSIELIKLKRCIETNLKCMPIEEIPLITLMTNTTVRDLAMCLVSSQRLVVAYNPVVKLQTGGDKIPLWFVHPGVGEVMVFMNLGKYITDRPVYALRASGFNQGEMPFDSIEEIVQLYHGAIKKEQPEGPYAVAGYSYGGMLAFEIGKILESNGDQVKFIGSFNLPPHIKTRMSQVTWKMSVLDLCHFLQLISEDRAGELAKELQDVPDSSLITEVMVHINHNRLTELALSLAALTRWAQIGLNLHRIAVSYEPSSSVASMDVFFCDPITAVASSKKLWLEGFLLKWKDFTRAEPRFHEVLGSHYTMLSPENVFSFQKTLRMALEARGI</sequence>
<dbReference type="SUPFAM" id="SSF47336">
    <property type="entry name" value="ACP-like"/>
    <property type="match status" value="1"/>
</dbReference>
<evidence type="ECO:0000256" key="2">
    <source>
        <dbReference type="ARBA" id="ARBA00022553"/>
    </source>
</evidence>
<dbReference type="Gene3D" id="3.30.300.30">
    <property type="match status" value="1"/>
</dbReference>
<dbReference type="InterPro" id="IPR029058">
    <property type="entry name" value="AB_hydrolase_fold"/>
</dbReference>
<dbReference type="GO" id="GO:0044550">
    <property type="term" value="P:secondary metabolite biosynthetic process"/>
    <property type="evidence" value="ECO:0007669"/>
    <property type="project" value="TreeGrafter"/>
</dbReference>
<dbReference type="Pfam" id="PF00550">
    <property type="entry name" value="PP-binding"/>
    <property type="match status" value="1"/>
</dbReference>
<dbReference type="Pfam" id="PF00975">
    <property type="entry name" value="Thioesterase"/>
    <property type="match status" value="1"/>
</dbReference>
<dbReference type="GO" id="GO:0043041">
    <property type="term" value="P:amino acid activation for nonribosomal peptide biosynthetic process"/>
    <property type="evidence" value="ECO:0007669"/>
    <property type="project" value="TreeGrafter"/>
</dbReference>
<dbReference type="PANTHER" id="PTHR45527">
    <property type="entry name" value="NONRIBOSOMAL PEPTIDE SYNTHETASE"/>
    <property type="match status" value="1"/>
</dbReference>
<dbReference type="InterPro" id="IPR036736">
    <property type="entry name" value="ACP-like_sf"/>
</dbReference>
<dbReference type="EMBL" id="JAPZBU010000011">
    <property type="protein sequence ID" value="KAJ5378930.1"/>
    <property type="molecule type" value="Genomic_DNA"/>
</dbReference>
<keyword evidence="3" id="KW-0436">Ligase</keyword>
<accession>A0A9W9SJ63</accession>
<dbReference type="GO" id="GO:0017000">
    <property type="term" value="P:antibiotic biosynthetic process"/>
    <property type="evidence" value="ECO:0007669"/>
    <property type="project" value="UniProtKB-ARBA"/>
</dbReference>
<dbReference type="GO" id="GO:0072330">
    <property type="term" value="P:monocarboxylic acid biosynthetic process"/>
    <property type="evidence" value="ECO:0007669"/>
    <property type="project" value="UniProtKB-ARBA"/>
</dbReference>